<name>A0A157QPA0_9BORD</name>
<evidence type="ECO:0008006" key="3">
    <source>
        <dbReference type="Google" id="ProtNLM"/>
    </source>
</evidence>
<dbReference type="EMBL" id="FKBS01000025">
    <property type="protein sequence ID" value="SAI47601.1"/>
    <property type="molecule type" value="Genomic_DNA"/>
</dbReference>
<protein>
    <recommendedName>
        <fullName evidence="3">Nucleoside 2-deoxyribosyltransferase</fullName>
    </recommendedName>
</protein>
<dbReference type="SUPFAM" id="SSF52309">
    <property type="entry name" value="N-(deoxy)ribosyltransferase-like"/>
    <property type="match status" value="1"/>
</dbReference>
<accession>A0A157QPA0</accession>
<dbReference type="Pfam" id="PF14359">
    <property type="entry name" value="DUF4406"/>
    <property type="match status" value="1"/>
</dbReference>
<dbReference type="RefSeq" id="WP_066417219.1">
    <property type="nucleotide sequence ID" value="NZ_FKBS01000025.1"/>
</dbReference>
<evidence type="ECO:0000313" key="1">
    <source>
        <dbReference type="EMBL" id="SAI47601.1"/>
    </source>
</evidence>
<dbReference type="InterPro" id="IPR025518">
    <property type="entry name" value="DUF4406"/>
</dbReference>
<proteinExistence type="predicted"/>
<gene>
    <name evidence="1" type="ORF">SAMEA1982600_03831</name>
</gene>
<evidence type="ECO:0000313" key="2">
    <source>
        <dbReference type="Proteomes" id="UP000077037"/>
    </source>
</evidence>
<organism evidence="1 2">
    <name type="scientific">Bordetella ansorpii</name>
    <dbReference type="NCBI Taxonomy" id="288768"/>
    <lineage>
        <taxon>Bacteria</taxon>
        <taxon>Pseudomonadati</taxon>
        <taxon>Pseudomonadota</taxon>
        <taxon>Betaproteobacteria</taxon>
        <taxon>Burkholderiales</taxon>
        <taxon>Alcaligenaceae</taxon>
        <taxon>Bordetella</taxon>
    </lineage>
</organism>
<sequence length="102" mass="11061">MKLYLTGPMLGLPAANLPAFRDAAARLQAQGFDVVSPAPLPDCALVQPRHLVTCDAIVLLPGWRKSPAAAQDHALAVRMRIPVWQYADDPSYAVTLRSVRPC</sequence>
<dbReference type="Proteomes" id="UP000077037">
    <property type="component" value="Unassembled WGS sequence"/>
</dbReference>
<reference evidence="1 2" key="1">
    <citation type="submission" date="2016-03" db="EMBL/GenBank/DDBJ databases">
        <authorList>
            <consortium name="Pathogen Informatics"/>
        </authorList>
    </citation>
    <scope>NUCLEOTIDE SEQUENCE [LARGE SCALE GENOMIC DNA]</scope>
    <source>
        <strain evidence="1 2">NCTC13364</strain>
    </source>
</reference>
<dbReference type="OrthoDB" id="2376767at2"/>
<dbReference type="AlphaFoldDB" id="A0A157QPA0"/>